<keyword evidence="2" id="KW-0812">Transmembrane</keyword>
<evidence type="ECO:0000256" key="1">
    <source>
        <dbReference type="SAM" id="MobiDB-lite"/>
    </source>
</evidence>
<evidence type="ECO:0000313" key="7">
    <source>
        <dbReference type="Proteomes" id="UP000198755"/>
    </source>
</evidence>
<keyword evidence="2" id="KW-0472">Membrane</keyword>
<feature type="domain" description="IcmF-related" evidence="4">
    <location>
        <begin position="488"/>
        <end position="796"/>
    </location>
</feature>
<feature type="region of interest" description="Disordered" evidence="1">
    <location>
        <begin position="796"/>
        <end position="821"/>
    </location>
</feature>
<sequence length="1143" mass="123545">MTGKTWARILMSIVGAAAIAALIWFGGPLARIADSHPLEDSFPRVAAILIVLSLIAGAGAYRLYRRNAGAKRIATGMSASDSDAPVLAERMKEALGVLRGVRGGRANYLYDLPWYVLIGPPGSGKTTALVNSGLEFPLSPGGGAPGAVAGTGGTRYCDWWFTRDAVLIDTAGRYTTQDSDAKADQKSWLAFLDLLKRNRPRQPINGVLVAISLEDLLTLSPAEAAAHAAAIRARLIELHQRLEVDFPVYALFTKADLVIGFMEFFNGLDETGRSQVWGATFQTMDKTKSILADVPAEFEALLERLNQQAPARLDEEKDPANRVLSFGFPAQMAALRPQVIGFLNKIFDPAQYKINAALRGFYFTSGTQQGTPIDQLIGALAKGFGAEAVGTPAYSGQGKSFFLTDLIKTVVIGEAGWVSTGRTRRLLRMAALAGVVGLSALAVAALWASYARNSQEIAQTEAAAAAYKAQAGLAGANAVSDHDLSKVLKELHELRYLPSGYADQSAASSSGGGLGLNQAGRLRSAAETAYGIGLERLLRPRLVYRLEEQLEEQLEDKAGDPAQLFEALKVYLMLGGLETVDRQLLINWMERDWSEKLYPGPKASEGRKELEQHLVAMLDLENGRGSFVSLNGPLVDKTQAALARLDVAERAYQLLAARAKAALMDDWTAARAGGAGAELIFTEAVETIRIPYFLTKPGFQRFFLEKLPGVSEEMTRDRWVLGSAGEQPAISAQYDKLQERLVDHYVKMFTEAWRDGLGKLKIRRLTAERPAYPLMAAAASVTSPFARILESARDQTYRVQDQQSPDADPLSSSAADVVGSAGESPARMIDDALSAYHRAVEGQPGERPIDILTSRLSQIRDNLSRFAANGARDDQLRAKIAGETVKLKSEASSLPRPFARMFETTADDIALELGDSSAGRSGDVRSAISLICEERIASRYPFKRNAEQEVTLEDFTRMFGPKGLIDQFINEHILTAADTSGPEWKWRGDSALSKQLGVSGLTDFQRAADIRDAFFGAGASAPGFVFNITPPPSSTAKLDIDGTLIDPDGADAAVDVSWPGSAHISISVGSKARAGSSLERSGIWAIYRMLDAGRINRDASSVRFSIGGRDLTYRLNSTPASPNATMKPLDLTQLRRFRCPNGA</sequence>
<evidence type="ECO:0000259" key="4">
    <source>
        <dbReference type="Pfam" id="PF06761"/>
    </source>
</evidence>
<evidence type="ECO:0000256" key="2">
    <source>
        <dbReference type="SAM" id="Phobius"/>
    </source>
</evidence>
<evidence type="ECO:0000313" key="6">
    <source>
        <dbReference type="EMBL" id="SFK33370.1"/>
    </source>
</evidence>
<feature type="domain" description="Type VI secretion system IcmF C-terminal" evidence="3">
    <location>
        <begin position="1031"/>
        <end position="1117"/>
    </location>
</feature>
<protein>
    <submittedName>
        <fullName evidence="6">Type VI secretion system protein ImpL</fullName>
    </submittedName>
</protein>
<feature type="transmembrane region" description="Helical" evidence="2">
    <location>
        <begin position="45"/>
        <end position="64"/>
    </location>
</feature>
<dbReference type="NCBIfam" id="TIGR03348">
    <property type="entry name" value="VI_IcmF"/>
    <property type="match status" value="1"/>
</dbReference>
<feature type="transmembrane region" description="Helical" evidence="2">
    <location>
        <begin position="429"/>
        <end position="450"/>
    </location>
</feature>
<feature type="transmembrane region" description="Helical" evidence="2">
    <location>
        <begin position="7"/>
        <end position="25"/>
    </location>
</feature>
<dbReference type="RefSeq" id="WP_091681039.1">
    <property type="nucleotide sequence ID" value="NZ_FOSN01000006.1"/>
</dbReference>
<evidence type="ECO:0000259" key="5">
    <source>
        <dbReference type="Pfam" id="PF14331"/>
    </source>
</evidence>
<feature type="domain" description="Type VI secretion system component TssM1 N-terminal" evidence="5">
    <location>
        <begin position="182"/>
        <end position="431"/>
    </location>
</feature>
<dbReference type="PANTHER" id="PTHR36153:SF1">
    <property type="entry name" value="TYPE VI SECRETION SYSTEM COMPONENT TSSM1"/>
    <property type="match status" value="1"/>
</dbReference>
<dbReference type="STRING" id="1612308.SAMN05444581_10669"/>
<reference evidence="6 7" key="1">
    <citation type="submission" date="2016-10" db="EMBL/GenBank/DDBJ databases">
        <authorList>
            <person name="de Groot N.N."/>
        </authorList>
    </citation>
    <scope>NUCLEOTIDE SEQUENCE [LARGE SCALE GENOMIC DNA]</scope>
    <source>
        <strain evidence="6 7">NE2</strain>
    </source>
</reference>
<dbReference type="SUPFAM" id="SSF52540">
    <property type="entry name" value="P-loop containing nucleoside triphosphate hydrolases"/>
    <property type="match status" value="1"/>
</dbReference>
<dbReference type="Pfam" id="PF06761">
    <property type="entry name" value="IcmF-related"/>
    <property type="match status" value="1"/>
</dbReference>
<dbReference type="Pfam" id="PF14331">
    <property type="entry name" value="IcmF-related_N"/>
    <property type="match status" value="1"/>
</dbReference>
<evidence type="ECO:0000259" key="3">
    <source>
        <dbReference type="Pfam" id="PF06744"/>
    </source>
</evidence>
<dbReference type="AlphaFoldDB" id="A0A1I3YNL8"/>
<dbReference type="InterPro" id="IPR009612">
    <property type="entry name" value="IcmF-rel"/>
</dbReference>
<dbReference type="InterPro" id="IPR027417">
    <property type="entry name" value="P-loop_NTPase"/>
</dbReference>
<dbReference type="InterPro" id="IPR010623">
    <property type="entry name" value="IcmF_C"/>
</dbReference>
<feature type="compositionally biased region" description="Low complexity" evidence="1">
    <location>
        <begin position="800"/>
        <end position="821"/>
    </location>
</feature>
<keyword evidence="7" id="KW-1185">Reference proteome</keyword>
<accession>A0A1I3YNL8</accession>
<dbReference type="EMBL" id="FOSN01000006">
    <property type="protein sequence ID" value="SFK33370.1"/>
    <property type="molecule type" value="Genomic_DNA"/>
</dbReference>
<dbReference type="InterPro" id="IPR017731">
    <property type="entry name" value="TssM1-like"/>
</dbReference>
<dbReference type="InterPro" id="IPR053156">
    <property type="entry name" value="T6SS_TssM-like"/>
</dbReference>
<dbReference type="OrthoDB" id="9758229at2"/>
<gene>
    <name evidence="6" type="ORF">SAMN05444581_10669</name>
</gene>
<keyword evidence="2" id="KW-1133">Transmembrane helix</keyword>
<dbReference type="InterPro" id="IPR025743">
    <property type="entry name" value="TssM1_N"/>
</dbReference>
<dbReference type="Pfam" id="PF06744">
    <property type="entry name" value="IcmF_C"/>
    <property type="match status" value="1"/>
</dbReference>
<dbReference type="PANTHER" id="PTHR36153">
    <property type="entry name" value="INNER MEMBRANE PROTEIN-RELATED"/>
    <property type="match status" value="1"/>
</dbReference>
<name>A0A1I3YNL8_9HYPH</name>
<dbReference type="Proteomes" id="UP000198755">
    <property type="component" value="Unassembled WGS sequence"/>
</dbReference>
<organism evidence="6 7">
    <name type="scientific">Methylocapsa palsarum</name>
    <dbReference type="NCBI Taxonomy" id="1612308"/>
    <lineage>
        <taxon>Bacteria</taxon>
        <taxon>Pseudomonadati</taxon>
        <taxon>Pseudomonadota</taxon>
        <taxon>Alphaproteobacteria</taxon>
        <taxon>Hyphomicrobiales</taxon>
        <taxon>Beijerinckiaceae</taxon>
        <taxon>Methylocapsa</taxon>
    </lineage>
</organism>
<proteinExistence type="predicted"/>